<protein>
    <submittedName>
        <fullName evidence="1">Uncharacterized protein</fullName>
    </submittedName>
</protein>
<sequence>MRFTAFSERNFQISDGLFCILHLQPAVFLLFLNEAGDVLCVVIAEFLALRSQCLLQSWRVGHVELPHGLTVVCDNHCPVSRQFTDEKLHLTVCSPQVMIKVFIGLSIVFSADERSEFFCDSQCLPHLFSCFEQPFQRHAVECPQKICQILL</sequence>
<proteinExistence type="predicted"/>
<dbReference type="Proteomes" id="UP000002971">
    <property type="component" value="Unassembled WGS sequence"/>
</dbReference>
<evidence type="ECO:0000313" key="1">
    <source>
        <dbReference type="EMBL" id="EGM53092.1"/>
    </source>
</evidence>
<dbReference type="EMBL" id="AFOJ01000002">
    <property type="protein sequence ID" value="EGM53092.1"/>
    <property type="molecule type" value="Genomic_DNA"/>
</dbReference>
<evidence type="ECO:0000313" key="2">
    <source>
        <dbReference type="Proteomes" id="UP000002971"/>
    </source>
</evidence>
<organism evidence="1 2">
    <name type="scientific">Ligilactobacillus ruminis SPM0211</name>
    <dbReference type="NCBI Taxonomy" id="1040964"/>
    <lineage>
        <taxon>Bacteria</taxon>
        <taxon>Bacillati</taxon>
        <taxon>Bacillota</taxon>
        <taxon>Bacilli</taxon>
        <taxon>Lactobacillales</taxon>
        <taxon>Lactobacillaceae</taxon>
        <taxon>Ligilactobacillus</taxon>
    </lineage>
</organism>
<reference evidence="1 2" key="1">
    <citation type="journal article" date="2011" name="J. Bacteriol.">
        <title>Genome Sequence of Lactobacillus ruminis SPM0211, Isolated from a Fecal Sample from a Healthy Korean.</title>
        <authorList>
            <person name="Lee S."/>
            <person name="Cho Y.J."/>
            <person name="Lee A.H."/>
            <person name="Chun J."/>
            <person name="Ha N.J."/>
            <person name="Ko G."/>
        </authorList>
    </citation>
    <scope>NUCLEOTIDE SEQUENCE [LARGE SCALE GENOMIC DNA]</scope>
    <source>
        <strain evidence="1 2">SPM0211</strain>
    </source>
</reference>
<comment type="caution">
    <text evidence="1">The sequence shown here is derived from an EMBL/GenBank/DDBJ whole genome shotgun (WGS) entry which is preliminary data.</text>
</comment>
<accession>F7QXT8</accession>
<dbReference type="AlphaFoldDB" id="F7QXT8"/>
<gene>
    <name evidence="1" type="ORF">LRU_00229</name>
</gene>
<name>F7QXT8_9LACO</name>